<keyword evidence="9" id="KW-0970">Cilium biogenesis/degradation</keyword>
<comment type="subcellular location">
    <subcellularLocation>
        <location evidence="1">Cytoplasm</location>
        <location evidence="1">Cytoskeleton</location>
        <location evidence="1">Cilium basal body</location>
    </subcellularLocation>
</comment>
<comment type="subunit">
    <text evidence="14">Heterodimer with CCNQ, the interaction is required for kinase activity. Interacts with ETS2. Interacts with PRK2.</text>
</comment>
<dbReference type="SUPFAM" id="SSF56112">
    <property type="entry name" value="Protein kinase-like (PK-like)"/>
    <property type="match status" value="1"/>
</dbReference>
<feature type="compositionally biased region" description="Polar residues" evidence="19">
    <location>
        <begin position="1"/>
        <end position="11"/>
    </location>
</feature>
<dbReference type="Gene3D" id="3.30.200.20">
    <property type="entry name" value="Phosphorylase Kinase, domain 1"/>
    <property type="match status" value="1"/>
</dbReference>
<evidence type="ECO:0000256" key="7">
    <source>
        <dbReference type="ARBA" id="ARBA00022741"/>
    </source>
</evidence>
<dbReference type="Proteomes" id="UP000694523">
    <property type="component" value="Unplaced"/>
</dbReference>
<organism evidence="21 22">
    <name type="scientific">Neogobius melanostomus</name>
    <name type="common">round goby</name>
    <dbReference type="NCBI Taxonomy" id="47308"/>
    <lineage>
        <taxon>Eukaryota</taxon>
        <taxon>Metazoa</taxon>
        <taxon>Chordata</taxon>
        <taxon>Craniata</taxon>
        <taxon>Vertebrata</taxon>
        <taxon>Euteleostomi</taxon>
        <taxon>Actinopterygii</taxon>
        <taxon>Neopterygii</taxon>
        <taxon>Teleostei</taxon>
        <taxon>Neoteleostei</taxon>
        <taxon>Acanthomorphata</taxon>
        <taxon>Gobiaria</taxon>
        <taxon>Gobiiformes</taxon>
        <taxon>Gobioidei</taxon>
        <taxon>Gobiidae</taxon>
        <taxon>Benthophilinae</taxon>
        <taxon>Neogobiini</taxon>
        <taxon>Neogobius</taxon>
    </lineage>
</organism>
<dbReference type="GO" id="GO:0005524">
    <property type="term" value="F:ATP binding"/>
    <property type="evidence" value="ECO:0007669"/>
    <property type="project" value="UniProtKB-UniRule"/>
</dbReference>
<feature type="binding site" evidence="17">
    <location>
        <position position="139"/>
    </location>
    <ligand>
        <name>ATP</name>
        <dbReference type="ChEBI" id="CHEBI:30616"/>
    </ligand>
</feature>
<dbReference type="PROSITE" id="PS00108">
    <property type="entry name" value="PROTEIN_KINASE_ST"/>
    <property type="match status" value="1"/>
</dbReference>
<dbReference type="InterPro" id="IPR044093">
    <property type="entry name" value="STKc_CDK10"/>
</dbReference>
<dbReference type="FunFam" id="1.10.510.10:FF:000289">
    <property type="entry name" value="cyclin-dependent kinase 10 isoform X2"/>
    <property type="match status" value="1"/>
</dbReference>
<dbReference type="CDD" id="cd07845">
    <property type="entry name" value="STKc_CDK10"/>
    <property type="match status" value="1"/>
</dbReference>
<evidence type="ECO:0000256" key="2">
    <source>
        <dbReference type="ARBA" id="ARBA00006485"/>
    </source>
</evidence>
<evidence type="ECO:0000256" key="13">
    <source>
        <dbReference type="ARBA" id="ARBA00059360"/>
    </source>
</evidence>
<sequence>MGLNSRLSPEQSPALRRKQRKQRHCSRRLRHHVFYATRKFWFLESAARAHQENTTKTSLRRYHQQNQERSMEPGAEDEPEPITLKSVKNFRAFPVPQGDRLGGCRSVREFEKLNRIGEGTYGIVYRARDTRSQEVVALKKVRMDKEKDGIPISSLREITLLLRLRHPNIVELREVAVGAQLHSLFLVMTYCEQDLASLLEHMQSPFSEAQVKCICLQLLRGLDYLHHNFIIHRDLKVSNLLLTDKGQVKIADFGLARTYGVPQPPMTPRVVTLWYRAPELLLGTKSQTTALDMWAVGCILAELLLHKPLLPGASEIQQLDLIVQLLGTPTDAIWPGFSLLPLATQYSLRKQPYNNLKSRFSWLSEAGHRLLNTLFLYQPQRRANATDCLQSSYFKEKPLPCEPELMPTFPHHRNKRPAPVHEGRARRSTSGHEGGAKRSKV</sequence>
<name>A0A8C6TGZ2_9GOBI</name>
<dbReference type="Pfam" id="PF00069">
    <property type="entry name" value="Pkinase"/>
    <property type="match status" value="1"/>
</dbReference>
<dbReference type="Ensembl" id="ENSNMLT00000023384.1">
    <property type="protein sequence ID" value="ENSNMLP00000020849.1"/>
    <property type="gene ID" value="ENSNMLG00000013590.1"/>
</dbReference>
<dbReference type="GO" id="GO:0030030">
    <property type="term" value="P:cell projection organization"/>
    <property type="evidence" value="ECO:0007669"/>
    <property type="project" value="UniProtKB-KW"/>
</dbReference>
<evidence type="ECO:0000259" key="20">
    <source>
        <dbReference type="PROSITE" id="PS50011"/>
    </source>
</evidence>
<comment type="similarity">
    <text evidence="2">Belongs to the protein kinase superfamily. CMGC Ser/Thr protein kinase family. CDC2/CDKX subfamily.</text>
</comment>
<evidence type="ECO:0000256" key="5">
    <source>
        <dbReference type="ARBA" id="ARBA00022553"/>
    </source>
</evidence>
<dbReference type="PANTHER" id="PTHR24056">
    <property type="entry name" value="CELL DIVISION PROTEIN KINASE"/>
    <property type="match status" value="1"/>
</dbReference>
<keyword evidence="22" id="KW-1185">Reference proteome</keyword>
<reference evidence="21" key="2">
    <citation type="submission" date="2025-09" db="UniProtKB">
        <authorList>
            <consortium name="Ensembl"/>
        </authorList>
    </citation>
    <scope>IDENTIFICATION</scope>
</reference>
<dbReference type="AlphaFoldDB" id="A0A8C6TGZ2"/>
<keyword evidence="8" id="KW-0418">Kinase</keyword>
<evidence type="ECO:0000256" key="8">
    <source>
        <dbReference type="ARBA" id="ARBA00022777"/>
    </source>
</evidence>
<dbReference type="GO" id="GO:0004693">
    <property type="term" value="F:cyclin-dependent protein serine/threonine kinase activity"/>
    <property type="evidence" value="ECO:0007669"/>
    <property type="project" value="InterPro"/>
</dbReference>
<dbReference type="PANTHER" id="PTHR24056:SF508">
    <property type="entry name" value="CYCLIN-DEPENDENT KINASE 10"/>
    <property type="match status" value="1"/>
</dbReference>
<keyword evidence="5" id="KW-0597">Phosphoprotein</keyword>
<evidence type="ECO:0000313" key="21">
    <source>
        <dbReference type="Ensembl" id="ENSNMLP00000020849.1"/>
    </source>
</evidence>
<keyword evidence="4 18" id="KW-0723">Serine/threonine-protein kinase</keyword>
<dbReference type="GO" id="GO:0007346">
    <property type="term" value="P:regulation of mitotic cell cycle"/>
    <property type="evidence" value="ECO:0007669"/>
    <property type="project" value="InterPro"/>
</dbReference>
<dbReference type="GO" id="GO:0005634">
    <property type="term" value="C:nucleus"/>
    <property type="evidence" value="ECO:0007669"/>
    <property type="project" value="TreeGrafter"/>
</dbReference>
<evidence type="ECO:0000256" key="11">
    <source>
        <dbReference type="ARBA" id="ARBA00023212"/>
    </source>
</evidence>
<evidence type="ECO:0000256" key="12">
    <source>
        <dbReference type="ARBA" id="ARBA00023273"/>
    </source>
</evidence>
<evidence type="ECO:0000256" key="4">
    <source>
        <dbReference type="ARBA" id="ARBA00022527"/>
    </source>
</evidence>
<proteinExistence type="inferred from homology"/>
<dbReference type="Gene3D" id="1.10.510.10">
    <property type="entry name" value="Transferase(Phosphotransferase) domain 1"/>
    <property type="match status" value="1"/>
</dbReference>
<dbReference type="InterPro" id="IPR011009">
    <property type="entry name" value="Kinase-like_dom_sf"/>
</dbReference>
<evidence type="ECO:0000256" key="6">
    <source>
        <dbReference type="ARBA" id="ARBA00022679"/>
    </source>
</evidence>
<dbReference type="PROSITE" id="PS00107">
    <property type="entry name" value="PROTEIN_KINASE_ATP"/>
    <property type="match status" value="1"/>
</dbReference>
<evidence type="ECO:0000256" key="10">
    <source>
        <dbReference type="ARBA" id="ARBA00022840"/>
    </source>
</evidence>
<dbReference type="InterPro" id="IPR000719">
    <property type="entry name" value="Prot_kinase_dom"/>
</dbReference>
<comment type="function">
    <text evidence="13">Cyclin-dependent kinase that phosphorylates the transcription factor ETS2 (in vitro) and positively controls its proteasomal degradation (in cells). Involved in the regulation of actin cytoskeleton organization through the phosphorylation of actin dynamics regulators such as PKN2. Is a negative regulator of ciliogenesis through phosphorylation of PKN2 and promotion of RhoA signaling.</text>
</comment>
<evidence type="ECO:0000256" key="1">
    <source>
        <dbReference type="ARBA" id="ARBA00004120"/>
    </source>
</evidence>
<keyword evidence="3" id="KW-0963">Cytoplasm</keyword>
<feature type="region of interest" description="Disordered" evidence="19">
    <location>
        <begin position="407"/>
        <end position="441"/>
    </location>
</feature>
<keyword evidence="11" id="KW-0206">Cytoskeleton</keyword>
<evidence type="ECO:0000256" key="15">
    <source>
        <dbReference type="ARBA" id="ARBA00069133"/>
    </source>
</evidence>
<feature type="region of interest" description="Disordered" evidence="19">
    <location>
        <begin position="52"/>
        <end position="79"/>
    </location>
</feature>
<reference evidence="21" key="1">
    <citation type="submission" date="2025-08" db="UniProtKB">
        <authorList>
            <consortium name="Ensembl"/>
        </authorList>
    </citation>
    <scope>IDENTIFICATION</scope>
</reference>
<keyword evidence="7 17" id="KW-0547">Nucleotide-binding</keyword>
<evidence type="ECO:0000256" key="9">
    <source>
        <dbReference type="ARBA" id="ARBA00022794"/>
    </source>
</evidence>
<feature type="domain" description="Protein kinase" evidence="20">
    <location>
        <begin position="110"/>
        <end position="394"/>
    </location>
</feature>
<dbReference type="PROSITE" id="PS50011">
    <property type="entry name" value="PROTEIN_KINASE_DOM"/>
    <property type="match status" value="1"/>
</dbReference>
<protein>
    <recommendedName>
        <fullName evidence="15">Cyclin-dependent kinase 10</fullName>
    </recommendedName>
    <alternativeName>
        <fullName evidence="16">Cell division protein kinase 10</fullName>
    </alternativeName>
</protein>
<keyword evidence="10 17" id="KW-0067">ATP-binding</keyword>
<dbReference type="InterPro" id="IPR008271">
    <property type="entry name" value="Ser/Thr_kinase_AS"/>
</dbReference>
<feature type="region of interest" description="Disordered" evidence="19">
    <location>
        <begin position="1"/>
        <end position="23"/>
    </location>
</feature>
<evidence type="ECO:0000256" key="14">
    <source>
        <dbReference type="ARBA" id="ARBA00064010"/>
    </source>
</evidence>
<evidence type="ECO:0000256" key="18">
    <source>
        <dbReference type="RuleBase" id="RU000304"/>
    </source>
</evidence>
<dbReference type="InterPro" id="IPR017441">
    <property type="entry name" value="Protein_kinase_ATP_BS"/>
</dbReference>
<dbReference type="SMART" id="SM00220">
    <property type="entry name" value="S_TKc"/>
    <property type="match status" value="1"/>
</dbReference>
<evidence type="ECO:0000256" key="3">
    <source>
        <dbReference type="ARBA" id="ARBA00022490"/>
    </source>
</evidence>
<evidence type="ECO:0000256" key="16">
    <source>
        <dbReference type="ARBA" id="ARBA00081094"/>
    </source>
</evidence>
<dbReference type="InterPro" id="IPR050108">
    <property type="entry name" value="CDK"/>
</dbReference>
<evidence type="ECO:0000256" key="19">
    <source>
        <dbReference type="SAM" id="MobiDB-lite"/>
    </source>
</evidence>
<keyword evidence="6" id="KW-0808">Transferase</keyword>
<evidence type="ECO:0000313" key="22">
    <source>
        <dbReference type="Proteomes" id="UP000694523"/>
    </source>
</evidence>
<dbReference type="FunFam" id="3.30.200.20:FF:000256">
    <property type="entry name" value="cyclin-dependent kinase 10 isoform X2"/>
    <property type="match status" value="1"/>
</dbReference>
<keyword evidence="12" id="KW-0966">Cell projection</keyword>
<evidence type="ECO:0000256" key="17">
    <source>
        <dbReference type="PROSITE-ProRule" id="PRU10141"/>
    </source>
</evidence>
<accession>A0A8C6TGZ2</accession>